<feature type="chain" id="PRO_5026698423" description="Lipoprotein" evidence="1">
    <location>
        <begin position="27"/>
        <end position="144"/>
    </location>
</feature>
<feature type="signal peptide" evidence="1">
    <location>
        <begin position="1"/>
        <end position="26"/>
    </location>
</feature>
<name>A0A6N7EVD4_9GAMM</name>
<gene>
    <name evidence="2" type="ORF">GCU85_04120</name>
</gene>
<evidence type="ECO:0008006" key="4">
    <source>
        <dbReference type="Google" id="ProtNLM"/>
    </source>
</evidence>
<protein>
    <recommendedName>
        <fullName evidence="4">Lipoprotein</fullName>
    </recommendedName>
</protein>
<organism evidence="2 3">
    <name type="scientific">Ostreibacterium oceani</name>
    <dbReference type="NCBI Taxonomy" id="2654998"/>
    <lineage>
        <taxon>Bacteria</taxon>
        <taxon>Pseudomonadati</taxon>
        <taxon>Pseudomonadota</taxon>
        <taxon>Gammaproteobacteria</taxon>
        <taxon>Cardiobacteriales</taxon>
        <taxon>Ostreibacteriaceae</taxon>
        <taxon>Ostreibacterium</taxon>
    </lineage>
</organism>
<dbReference type="Proteomes" id="UP000471298">
    <property type="component" value="Unassembled WGS sequence"/>
</dbReference>
<evidence type="ECO:0000256" key="1">
    <source>
        <dbReference type="SAM" id="SignalP"/>
    </source>
</evidence>
<dbReference type="EMBL" id="WHNW01000003">
    <property type="protein sequence ID" value="MPV85923.1"/>
    <property type="molecule type" value="Genomic_DNA"/>
</dbReference>
<dbReference type="AlphaFoldDB" id="A0A6N7EVD4"/>
<reference evidence="2 3" key="1">
    <citation type="submission" date="2019-10" db="EMBL/GenBank/DDBJ databases">
        <title>Cardiobacteriales fam. a chemoheterotrophic member of the order Cardiobacteriales, and proposal of Cardiobacteriales fam. nov.</title>
        <authorList>
            <person name="Wang C."/>
        </authorList>
    </citation>
    <scope>NUCLEOTIDE SEQUENCE [LARGE SCALE GENOMIC DNA]</scope>
    <source>
        <strain evidence="2 3">ML27</strain>
    </source>
</reference>
<proteinExistence type="predicted"/>
<dbReference type="InParanoid" id="A0A6N7EVD4"/>
<comment type="caution">
    <text evidence="2">The sequence shown here is derived from an EMBL/GenBank/DDBJ whole genome shotgun (WGS) entry which is preliminary data.</text>
</comment>
<evidence type="ECO:0000313" key="2">
    <source>
        <dbReference type="EMBL" id="MPV85923.1"/>
    </source>
</evidence>
<dbReference type="RefSeq" id="WP_152809648.1">
    <property type="nucleotide sequence ID" value="NZ_WHNW01000003.1"/>
</dbReference>
<dbReference type="PROSITE" id="PS51257">
    <property type="entry name" value="PROKAR_LIPOPROTEIN"/>
    <property type="match status" value="1"/>
</dbReference>
<keyword evidence="1" id="KW-0732">Signal</keyword>
<keyword evidence="3" id="KW-1185">Reference proteome</keyword>
<accession>A0A6N7EVD4</accession>
<evidence type="ECO:0000313" key="3">
    <source>
        <dbReference type="Proteomes" id="UP000471298"/>
    </source>
</evidence>
<sequence>MGLKTKKTGIALAVTASMLIAGCASNQEQASAKGHGHGHGHSHGADNMGQCHGANSCKGKGSCGAAIADSCKGTDSCKAKKDNSCKGKAACKTKKDNSCKGKSGCKAKAEAHSCAGMNSCKGKGWLPMSQSDCDAKGGRFKGAK</sequence>